<comment type="function">
    <text evidence="1">A translational regulator that binds mRNA to regulate translation initiation and/or mRNA stability. Usually binds in the 5'-UTR at or near the Shine-Dalgarno sequence preventing ribosome-binding, thus repressing translation. Its main target seems to be the major flagellin gene, while its function is anatagonized by FliW.</text>
</comment>
<dbReference type="Pfam" id="PF02599">
    <property type="entry name" value="CsrA"/>
    <property type="match status" value="1"/>
</dbReference>
<evidence type="ECO:0000313" key="2">
    <source>
        <dbReference type="EMBL" id="MBU3159061.1"/>
    </source>
</evidence>
<dbReference type="Proteomes" id="UP000776252">
    <property type="component" value="Unassembled WGS sequence"/>
</dbReference>
<gene>
    <name evidence="1 2" type="primary">csrA</name>
    <name evidence="2" type="ORF">KPL37_04720</name>
</gene>
<dbReference type="PANTHER" id="PTHR37166">
    <property type="entry name" value="PROTEIN FLAG"/>
    <property type="match status" value="1"/>
</dbReference>
<evidence type="ECO:0000256" key="1">
    <source>
        <dbReference type="HAMAP-Rule" id="MF_00167"/>
    </source>
</evidence>
<dbReference type="InterPro" id="IPR005186">
    <property type="entry name" value="FlaG"/>
</dbReference>
<dbReference type="EMBL" id="JAHLDV010000006">
    <property type="protein sequence ID" value="MBU3159061.1"/>
    <property type="molecule type" value="Genomic_DNA"/>
</dbReference>
<accession>A0ABS6BQ68</accession>
<comment type="similarity">
    <text evidence="1">Belongs to the CsrA/RsmA family.</text>
</comment>
<reference evidence="2 3" key="1">
    <citation type="submission" date="2021-06" db="EMBL/GenBank/DDBJ databases">
        <title>Clostridia strains as spoilage organisms.</title>
        <authorList>
            <person name="Wambui J."/>
            <person name="Stephan R."/>
            <person name="Stevens M.J.A."/>
        </authorList>
    </citation>
    <scope>NUCLEOTIDE SEQUENCE [LARGE SCALE GENOMIC DNA]</scope>
    <source>
        <strain evidence="2 3">DSM 14204</strain>
    </source>
</reference>
<organism evidence="2 3">
    <name type="scientific">Clostridium frigoris</name>
    <dbReference type="NCBI Taxonomy" id="205327"/>
    <lineage>
        <taxon>Bacteria</taxon>
        <taxon>Bacillati</taxon>
        <taxon>Bacillota</taxon>
        <taxon>Clostridia</taxon>
        <taxon>Eubacteriales</taxon>
        <taxon>Clostridiaceae</taxon>
        <taxon>Clostridium</taxon>
    </lineage>
</organism>
<protein>
    <recommendedName>
        <fullName evidence="1">Translational regulator CsrA</fullName>
    </recommendedName>
</protein>
<keyword evidence="1" id="KW-0963">Cytoplasm</keyword>
<keyword evidence="1" id="KW-0694">RNA-binding</keyword>
<dbReference type="PANTHER" id="PTHR37166:SF1">
    <property type="entry name" value="PROTEIN FLAG"/>
    <property type="match status" value="1"/>
</dbReference>
<comment type="subunit">
    <text evidence="1">Homodimer; the beta-strands of each monomer intercalate to form a hydrophobic core, while the alpha-helices form wings that extend away from the core.</text>
</comment>
<dbReference type="Pfam" id="PF03646">
    <property type="entry name" value="FlaG"/>
    <property type="match status" value="1"/>
</dbReference>
<proteinExistence type="inferred from homology"/>
<keyword evidence="3" id="KW-1185">Reference proteome</keyword>
<keyword evidence="1" id="KW-1005">Bacterial flagellum biogenesis</keyword>
<comment type="subcellular location">
    <subcellularLocation>
        <location evidence="1">Cytoplasm</location>
    </subcellularLocation>
</comment>
<keyword evidence="1" id="KW-0810">Translation regulation</keyword>
<comment type="caution">
    <text evidence="2">The sequence shown here is derived from an EMBL/GenBank/DDBJ whole genome shotgun (WGS) entry which is preliminary data.</text>
</comment>
<dbReference type="NCBIfam" id="TIGR00202">
    <property type="entry name" value="csrA"/>
    <property type="match status" value="1"/>
</dbReference>
<dbReference type="InterPro" id="IPR003751">
    <property type="entry name" value="CsrA"/>
</dbReference>
<keyword evidence="1" id="KW-0678">Repressor</keyword>
<dbReference type="HAMAP" id="MF_00167">
    <property type="entry name" value="CsrA"/>
    <property type="match status" value="1"/>
</dbReference>
<evidence type="ECO:0000313" key="3">
    <source>
        <dbReference type="Proteomes" id="UP000776252"/>
    </source>
</evidence>
<sequence>MLVIGRKKSESLLIGEDIEITIVKIENGSVKIAIDAPREIGILRKELYREVTDENQRAMVFDASILEKLNNKSGGNMDIGGNIKNDFIDLNSFHKNPESVKVSKAVESNNQLSDKENSEKEVKNAVIKINKFLDGEGTHLQYEKHDVLNQMIIKLVDNNTNTVIREIPSRKILDMVAKMCEMAGILVDKKA</sequence>
<name>A0ABS6BQ68_9CLOT</name>